<name>T0YMG9_9ZZZZ</name>
<comment type="caution">
    <text evidence="1">The sequence shown here is derived from an EMBL/GenBank/DDBJ whole genome shotgun (WGS) entry which is preliminary data.</text>
</comment>
<sequence length="64" mass="7136">MRIGFDILPCLRPDQAQCAHHVADLEQSIRNDIDTHNADPKPFVWRKTADAILASVARAATKLI</sequence>
<dbReference type="AlphaFoldDB" id="T0YMG9"/>
<proteinExistence type="predicted"/>
<gene>
    <name evidence="1" type="ORF">B2A_13346</name>
</gene>
<reference evidence="1" key="1">
    <citation type="submission" date="2013-08" db="EMBL/GenBank/DDBJ databases">
        <authorList>
            <person name="Mendez C."/>
            <person name="Richter M."/>
            <person name="Ferrer M."/>
            <person name="Sanchez J."/>
        </authorList>
    </citation>
    <scope>NUCLEOTIDE SEQUENCE</scope>
</reference>
<accession>T0YMG9</accession>
<dbReference type="EMBL" id="AUZZ01009656">
    <property type="protein sequence ID" value="EQD33082.1"/>
    <property type="molecule type" value="Genomic_DNA"/>
</dbReference>
<evidence type="ECO:0000313" key="1">
    <source>
        <dbReference type="EMBL" id="EQD33082.1"/>
    </source>
</evidence>
<organism evidence="1">
    <name type="scientific">mine drainage metagenome</name>
    <dbReference type="NCBI Taxonomy" id="410659"/>
    <lineage>
        <taxon>unclassified sequences</taxon>
        <taxon>metagenomes</taxon>
        <taxon>ecological metagenomes</taxon>
    </lineage>
</organism>
<reference evidence="1" key="2">
    <citation type="journal article" date="2014" name="ISME J.">
        <title>Microbial stratification in low pH oxic and suboxic macroscopic growths along an acid mine drainage.</title>
        <authorList>
            <person name="Mendez-Garcia C."/>
            <person name="Mesa V."/>
            <person name="Sprenger R.R."/>
            <person name="Richter M."/>
            <person name="Diez M.S."/>
            <person name="Solano J."/>
            <person name="Bargiela R."/>
            <person name="Golyshina O.V."/>
            <person name="Manteca A."/>
            <person name="Ramos J.L."/>
            <person name="Gallego J.R."/>
            <person name="Llorente I."/>
            <person name="Martins Dos Santos V.A."/>
            <person name="Jensen O.N."/>
            <person name="Pelaez A.I."/>
            <person name="Sanchez J."/>
            <person name="Ferrer M."/>
        </authorList>
    </citation>
    <scope>NUCLEOTIDE SEQUENCE</scope>
</reference>
<protein>
    <submittedName>
        <fullName evidence="1">ISPsy1 transposase</fullName>
    </submittedName>
</protein>